<evidence type="ECO:0000313" key="2">
    <source>
        <dbReference type="Proteomes" id="UP000317730"/>
    </source>
</evidence>
<proteinExistence type="predicted"/>
<comment type="caution">
    <text evidence="1">The sequence shown here is derived from an EMBL/GenBank/DDBJ whole genome shotgun (WGS) entry which is preliminary data.</text>
</comment>
<organism evidence="1 2">
    <name type="scientific">Acetobacter peroxydans</name>
    <dbReference type="NCBI Taxonomy" id="104098"/>
    <lineage>
        <taxon>Bacteria</taxon>
        <taxon>Pseudomonadati</taxon>
        <taxon>Pseudomonadota</taxon>
        <taxon>Alphaproteobacteria</taxon>
        <taxon>Acetobacterales</taxon>
        <taxon>Acetobacteraceae</taxon>
        <taxon>Acetobacter</taxon>
    </lineage>
</organism>
<evidence type="ECO:0000313" key="1">
    <source>
        <dbReference type="EMBL" id="GEB86182.1"/>
    </source>
</evidence>
<protein>
    <submittedName>
        <fullName evidence="1">Uncharacterized protein</fullName>
    </submittedName>
</protein>
<keyword evidence="2" id="KW-1185">Reference proteome</keyword>
<gene>
    <name evidence="1" type="ORF">APE01nite_19790</name>
</gene>
<sequence length="202" mass="20866">MHWFSVEAEIVRMTRPADPTPTPQPSLQPRNGRAALLGVAFCVMVASWAGFRAMAPAGQSDTPKDDAAQDVQTGSALPLRMVAPEQAAQALAASGYSLKEQADILAAVKRRDLRLLAMPIYDAAGTGGTVSLLCGPWHRTVALAATPTTVILPIAMAGSVDIVGLSSQGAAGINSGVITAFGPQVLPPLVTGQHLHVSVIAQ</sequence>
<name>A0A4Y3TWF4_9PROT</name>
<dbReference type="EMBL" id="BJMV01000010">
    <property type="protein sequence ID" value="GEB86182.1"/>
    <property type="molecule type" value="Genomic_DNA"/>
</dbReference>
<reference evidence="1 2" key="1">
    <citation type="submission" date="2019-06" db="EMBL/GenBank/DDBJ databases">
        <title>Whole genome shotgun sequence of Acetobacter peroxydans NBRC 13755.</title>
        <authorList>
            <person name="Hosoyama A."/>
            <person name="Uohara A."/>
            <person name="Ohji S."/>
            <person name="Ichikawa N."/>
        </authorList>
    </citation>
    <scope>NUCLEOTIDE SEQUENCE [LARGE SCALE GENOMIC DNA]</scope>
    <source>
        <strain evidence="1 2">NBRC 13755</strain>
    </source>
</reference>
<accession>A0A4Y3TWF4</accession>
<dbReference type="AlphaFoldDB" id="A0A4Y3TWF4"/>
<dbReference type="Proteomes" id="UP000317730">
    <property type="component" value="Unassembled WGS sequence"/>
</dbReference>